<feature type="domain" description="Transglycosylase SLT" evidence="1">
    <location>
        <begin position="59"/>
        <end position="181"/>
    </location>
</feature>
<dbReference type="Gene3D" id="1.10.530.10">
    <property type="match status" value="1"/>
</dbReference>
<dbReference type="Proteomes" id="UP000673821">
    <property type="component" value="Unassembled WGS sequence"/>
</dbReference>
<organism evidence="2 3">
    <name type="scientific">Paraburkholderia nemoris</name>
    <dbReference type="NCBI Taxonomy" id="2793076"/>
    <lineage>
        <taxon>Bacteria</taxon>
        <taxon>Pseudomonadati</taxon>
        <taxon>Pseudomonadota</taxon>
        <taxon>Betaproteobacteria</taxon>
        <taxon>Burkholderiales</taxon>
        <taxon>Burkholderiaceae</taxon>
        <taxon>Paraburkholderia</taxon>
    </lineage>
</organism>
<protein>
    <recommendedName>
        <fullName evidence="1">Transglycosylase SLT domain-containing protein</fullName>
    </recommendedName>
</protein>
<sequence>MTRAAFPALVASVAGVWRHGARIAGALLLAVSITGGVLTHAANASAVHQRIGFMQLARDCAPKVDPYTLSALVRTESGFNPFAIGVVGAHLERQPASLAEALATVRELELLGYSYSVGLAQVNNRNFAKYGETAATLFEPCRNLHAGAEILSECFGRSSQASLDQQAALRAALSCYYSGNFTSGFSTGYVRRVLVNARRDALRGGIEPIPVTRDVKDPARADRPYPAGLSATQSATVHVMSSLAPPPFKPVSDVNNDVKRSAPSCHAHPLVTVCRGLSAAQIRGLCVRCLDSH</sequence>
<comment type="caution">
    <text evidence="2">The sequence shown here is derived from an EMBL/GenBank/DDBJ whole genome shotgun (WGS) entry which is preliminary data.</text>
</comment>
<gene>
    <name evidence="2" type="ORF">R69776_02674</name>
</gene>
<evidence type="ECO:0000259" key="1">
    <source>
        <dbReference type="Pfam" id="PF01464"/>
    </source>
</evidence>
<dbReference type="CDD" id="cd16892">
    <property type="entry name" value="LT_VirB1-like"/>
    <property type="match status" value="1"/>
</dbReference>
<dbReference type="RefSeq" id="WP_200573505.1">
    <property type="nucleotide sequence ID" value="NZ_CAJNBH010000007.1"/>
</dbReference>
<dbReference type="InterPro" id="IPR023346">
    <property type="entry name" value="Lysozyme-like_dom_sf"/>
</dbReference>
<keyword evidence="3" id="KW-1185">Reference proteome</keyword>
<dbReference type="Pfam" id="PF01464">
    <property type="entry name" value="SLT"/>
    <property type="match status" value="1"/>
</dbReference>
<name>A0ABM8RCQ5_9BURK</name>
<dbReference type="InterPro" id="IPR008258">
    <property type="entry name" value="Transglycosylase_SLT_dom_1"/>
</dbReference>
<dbReference type="EMBL" id="CAJNBH010000007">
    <property type="protein sequence ID" value="CAE6745739.1"/>
    <property type="molecule type" value="Genomic_DNA"/>
</dbReference>
<evidence type="ECO:0000313" key="3">
    <source>
        <dbReference type="Proteomes" id="UP000673821"/>
    </source>
</evidence>
<reference evidence="2 3" key="1">
    <citation type="submission" date="2021-02" db="EMBL/GenBank/DDBJ databases">
        <authorList>
            <person name="Vanwijnsberghe S."/>
        </authorList>
    </citation>
    <scope>NUCLEOTIDE SEQUENCE [LARGE SCALE GENOMIC DNA]</scope>
    <source>
        <strain evidence="2 3">R-69776</strain>
    </source>
</reference>
<proteinExistence type="predicted"/>
<evidence type="ECO:0000313" key="2">
    <source>
        <dbReference type="EMBL" id="CAE6745739.1"/>
    </source>
</evidence>
<dbReference type="SUPFAM" id="SSF53955">
    <property type="entry name" value="Lysozyme-like"/>
    <property type="match status" value="1"/>
</dbReference>
<accession>A0ABM8RCQ5</accession>